<sequence length="335" mass="34099">MNATLAAIVRRREIVIAASIVVISCVVAVISPQFMTVSNIRNVLTSNAVMAVLALGMTIVLVPAHIDVSVGAQLAVTAVVVGDIVTAAQTQSAIVNTGTMLLLGVVIGCVLGALNGLFVALIRLPAIIVTLGTSSILRGVLYSTTNGAWTSGVPAWLTSSQVDGPVGIPGVLIVVAVATVLLAVYMHRTTSGRDVVALGGNREAALRFGVNVSRVDFLVFVIMGAFSGLAGVLYLVQMGSAQPGAGVGFEMTAIAAAILGGASVFGGRIHIGGTLLGVLLLGVIQNGLVLSGVPVYWQDLVSGLIVVAAVTAAVIQDRALLMARLNSSATTKEER</sequence>
<evidence type="ECO:0000313" key="10">
    <source>
        <dbReference type="Proteomes" id="UP000749311"/>
    </source>
</evidence>
<feature type="transmembrane region" description="Helical" evidence="8">
    <location>
        <begin position="43"/>
        <end position="64"/>
    </location>
</feature>
<feature type="transmembrane region" description="Helical" evidence="8">
    <location>
        <begin position="295"/>
        <end position="315"/>
    </location>
</feature>
<evidence type="ECO:0000256" key="5">
    <source>
        <dbReference type="ARBA" id="ARBA00022692"/>
    </source>
</evidence>
<protein>
    <submittedName>
        <fullName evidence="9">Ribose/xylose/arabinose/galactoside ABC-type transport system permease subunit</fullName>
    </submittedName>
</protein>
<keyword evidence="7 8" id="KW-0472">Membrane</keyword>
<reference evidence="9 10" key="1">
    <citation type="submission" date="2020-02" db="EMBL/GenBank/DDBJ databases">
        <title>Sequencing the genomes of 1000 actinobacteria strains.</title>
        <authorList>
            <person name="Klenk H.-P."/>
        </authorList>
    </citation>
    <scope>NUCLEOTIDE SEQUENCE [LARGE SCALE GENOMIC DNA]</scope>
    <source>
        <strain evidence="9 10">DSM 19609</strain>
    </source>
</reference>
<evidence type="ECO:0000256" key="1">
    <source>
        <dbReference type="ARBA" id="ARBA00004651"/>
    </source>
</evidence>
<dbReference type="EMBL" id="JAAMOZ010000001">
    <property type="protein sequence ID" value="NIH57957.1"/>
    <property type="molecule type" value="Genomic_DNA"/>
</dbReference>
<evidence type="ECO:0000256" key="3">
    <source>
        <dbReference type="ARBA" id="ARBA00022475"/>
    </source>
</evidence>
<comment type="caution">
    <text evidence="9">The sequence shown here is derived from an EMBL/GenBank/DDBJ whole genome shotgun (WGS) entry which is preliminary data.</text>
</comment>
<keyword evidence="5 8" id="KW-0812">Transmembrane</keyword>
<dbReference type="CDD" id="cd06579">
    <property type="entry name" value="TM_PBP1_transp_AraH_like"/>
    <property type="match status" value="1"/>
</dbReference>
<evidence type="ECO:0000256" key="7">
    <source>
        <dbReference type="ARBA" id="ARBA00023136"/>
    </source>
</evidence>
<evidence type="ECO:0000256" key="4">
    <source>
        <dbReference type="ARBA" id="ARBA00022519"/>
    </source>
</evidence>
<evidence type="ECO:0000256" key="8">
    <source>
        <dbReference type="SAM" id="Phobius"/>
    </source>
</evidence>
<comment type="subcellular location">
    <subcellularLocation>
        <location evidence="1">Cell membrane</location>
        <topology evidence="1">Multi-pass membrane protein</topology>
    </subcellularLocation>
</comment>
<keyword evidence="4" id="KW-0997">Cell inner membrane</keyword>
<name>A0ABX0SHT6_9ACTN</name>
<organism evidence="9 10">
    <name type="scientific">Brooklawnia cerclae</name>
    <dbReference type="NCBI Taxonomy" id="349934"/>
    <lineage>
        <taxon>Bacteria</taxon>
        <taxon>Bacillati</taxon>
        <taxon>Actinomycetota</taxon>
        <taxon>Actinomycetes</taxon>
        <taxon>Propionibacteriales</taxon>
        <taxon>Propionibacteriaceae</taxon>
        <taxon>Brooklawnia</taxon>
    </lineage>
</organism>
<evidence type="ECO:0000313" key="9">
    <source>
        <dbReference type="EMBL" id="NIH57957.1"/>
    </source>
</evidence>
<dbReference type="PANTHER" id="PTHR32196">
    <property type="entry name" value="ABC TRANSPORTER PERMEASE PROTEIN YPHD-RELATED-RELATED"/>
    <property type="match status" value="1"/>
</dbReference>
<dbReference type="RefSeq" id="WP_167168505.1">
    <property type="nucleotide sequence ID" value="NZ_BAAAOO010000007.1"/>
</dbReference>
<keyword evidence="6 8" id="KW-1133">Transmembrane helix</keyword>
<dbReference type="InterPro" id="IPR001851">
    <property type="entry name" value="ABC_transp_permease"/>
</dbReference>
<dbReference type="Pfam" id="PF02653">
    <property type="entry name" value="BPD_transp_2"/>
    <property type="match status" value="1"/>
</dbReference>
<gene>
    <name evidence="9" type="ORF">FB473_002602</name>
</gene>
<evidence type="ECO:0000256" key="2">
    <source>
        <dbReference type="ARBA" id="ARBA00022448"/>
    </source>
</evidence>
<feature type="transmembrane region" description="Helical" evidence="8">
    <location>
        <begin position="217"/>
        <end position="237"/>
    </location>
</feature>
<accession>A0ABX0SHT6</accession>
<keyword evidence="3" id="KW-1003">Cell membrane</keyword>
<feature type="transmembrane region" description="Helical" evidence="8">
    <location>
        <begin position="166"/>
        <end position="185"/>
    </location>
</feature>
<keyword evidence="10" id="KW-1185">Reference proteome</keyword>
<dbReference type="PANTHER" id="PTHR32196:SF21">
    <property type="entry name" value="ABC TRANSPORTER PERMEASE PROTEIN YPHD-RELATED"/>
    <property type="match status" value="1"/>
</dbReference>
<evidence type="ECO:0000256" key="6">
    <source>
        <dbReference type="ARBA" id="ARBA00022989"/>
    </source>
</evidence>
<keyword evidence="2" id="KW-0813">Transport</keyword>
<feature type="transmembrane region" description="Helical" evidence="8">
    <location>
        <begin position="14"/>
        <end position="31"/>
    </location>
</feature>
<dbReference type="Proteomes" id="UP000749311">
    <property type="component" value="Unassembled WGS sequence"/>
</dbReference>
<feature type="transmembrane region" description="Helical" evidence="8">
    <location>
        <begin position="243"/>
        <end position="262"/>
    </location>
</feature>
<proteinExistence type="predicted"/>
<feature type="transmembrane region" description="Helical" evidence="8">
    <location>
        <begin position="100"/>
        <end position="122"/>
    </location>
</feature>
<feature type="transmembrane region" description="Helical" evidence="8">
    <location>
        <begin position="269"/>
        <end position="289"/>
    </location>
</feature>